<organism evidence="1 2">
    <name type="scientific">Herminiimonas aquatilis</name>
    <dbReference type="NCBI Taxonomy" id="345342"/>
    <lineage>
        <taxon>Bacteria</taxon>
        <taxon>Pseudomonadati</taxon>
        <taxon>Pseudomonadota</taxon>
        <taxon>Betaproteobacteria</taxon>
        <taxon>Burkholderiales</taxon>
        <taxon>Oxalobacteraceae</taxon>
        <taxon>Herminiimonas</taxon>
    </lineage>
</organism>
<proteinExistence type="predicted"/>
<gene>
    <name evidence="1" type="ORF">ACFQO0_06755</name>
</gene>
<comment type="caution">
    <text evidence="1">The sequence shown here is derived from an EMBL/GenBank/DDBJ whole genome shotgun (WGS) entry which is preliminary data.</text>
</comment>
<accession>A0ABW2J412</accession>
<sequence>MRPLVRNLHASYIAYMLQWSPRLQELFAVVLMNGSGGLTSMVVAKVLRPSVVRIKAHITKRCLPVIGQQG</sequence>
<name>A0ABW2J412_9BURK</name>
<evidence type="ECO:0000313" key="2">
    <source>
        <dbReference type="Proteomes" id="UP001596379"/>
    </source>
</evidence>
<evidence type="ECO:0000313" key="1">
    <source>
        <dbReference type="EMBL" id="MFC7298132.1"/>
    </source>
</evidence>
<dbReference type="EMBL" id="JBHTCC010000001">
    <property type="protein sequence ID" value="MFC7298132.1"/>
    <property type="molecule type" value="Genomic_DNA"/>
</dbReference>
<dbReference type="RefSeq" id="WP_382233252.1">
    <property type="nucleotide sequence ID" value="NZ_JBHTCC010000001.1"/>
</dbReference>
<reference evidence="2" key="1">
    <citation type="journal article" date="2019" name="Int. J. Syst. Evol. Microbiol.">
        <title>The Global Catalogue of Microorganisms (GCM) 10K type strain sequencing project: providing services to taxonomists for standard genome sequencing and annotation.</title>
        <authorList>
            <consortium name="The Broad Institute Genomics Platform"/>
            <consortium name="The Broad Institute Genome Sequencing Center for Infectious Disease"/>
            <person name="Wu L."/>
            <person name="Ma J."/>
        </authorList>
    </citation>
    <scope>NUCLEOTIDE SEQUENCE [LARGE SCALE GENOMIC DNA]</scope>
    <source>
        <strain evidence="2">CCUG 36956</strain>
    </source>
</reference>
<keyword evidence="2" id="KW-1185">Reference proteome</keyword>
<dbReference type="Proteomes" id="UP001596379">
    <property type="component" value="Unassembled WGS sequence"/>
</dbReference>
<protein>
    <submittedName>
        <fullName evidence="1">Uncharacterized protein</fullName>
    </submittedName>
</protein>